<evidence type="ECO:0000256" key="2">
    <source>
        <dbReference type="ARBA" id="ARBA00006193"/>
    </source>
</evidence>
<dbReference type="InterPro" id="IPR008661">
    <property type="entry name" value="L6_membrane"/>
</dbReference>
<feature type="transmembrane region" description="Helical" evidence="6">
    <location>
        <begin position="97"/>
        <end position="122"/>
    </location>
</feature>
<evidence type="ECO:0000256" key="1">
    <source>
        <dbReference type="ARBA" id="ARBA00004141"/>
    </source>
</evidence>
<dbReference type="Ensembl" id="ENSLLTT00000006495.1">
    <property type="protein sequence ID" value="ENSLLTP00000006247.1"/>
    <property type="gene ID" value="ENSLLTG00000004656.1"/>
</dbReference>
<reference evidence="7" key="2">
    <citation type="submission" date="2025-09" db="UniProtKB">
        <authorList>
            <consortium name="Ensembl"/>
        </authorList>
    </citation>
    <scope>IDENTIFICATION</scope>
</reference>
<dbReference type="GO" id="GO:0016020">
    <property type="term" value="C:membrane"/>
    <property type="evidence" value="ECO:0007669"/>
    <property type="project" value="UniProtKB-SubCell"/>
</dbReference>
<protein>
    <submittedName>
        <fullName evidence="7">Transmembrane 4 L six family member 18</fullName>
    </submittedName>
</protein>
<evidence type="ECO:0000313" key="8">
    <source>
        <dbReference type="Proteomes" id="UP000694406"/>
    </source>
</evidence>
<evidence type="ECO:0000256" key="3">
    <source>
        <dbReference type="ARBA" id="ARBA00022692"/>
    </source>
</evidence>
<sequence length="208" mass="22837">MGLQKCSGCLSCLLIPLALWSIVINILLYFPDGKSSYASSNSHTNYVWHFEGICFSGIMVDQRETPLPARLEPGLQGHSLCATWPQGPPTEACSTRFISVVLSLLGIAFSGYSLIVSALSLVQGPYCKTSAGWEYAFKNTAGSYLMDPTSWSQCTEPAYVVDWNIILLSILIVLSGLQILICLLKIISELRTANLFPTYHLCCSTYFS</sequence>
<name>A0A8C5RR23_LATLA</name>
<dbReference type="GeneTree" id="ENSGT01030000234590"/>
<dbReference type="PANTHER" id="PTHR14198">
    <property type="entry name" value="TRANSMEMBRANE 4 L6 FAMILY MEMBER 1-RELATED"/>
    <property type="match status" value="1"/>
</dbReference>
<keyword evidence="3 6" id="KW-0812">Transmembrane</keyword>
<comment type="similarity">
    <text evidence="2">Belongs to the L6 tetraspanin family.</text>
</comment>
<reference evidence="7" key="1">
    <citation type="submission" date="2025-08" db="UniProtKB">
        <authorList>
            <consortium name="Ensembl"/>
        </authorList>
    </citation>
    <scope>IDENTIFICATION</scope>
</reference>
<organism evidence="7 8">
    <name type="scientific">Laticauda laticaudata</name>
    <name type="common">Blue-ringed sea krait</name>
    <name type="synonym">Blue-lipped sea krait</name>
    <dbReference type="NCBI Taxonomy" id="8630"/>
    <lineage>
        <taxon>Eukaryota</taxon>
        <taxon>Metazoa</taxon>
        <taxon>Chordata</taxon>
        <taxon>Craniata</taxon>
        <taxon>Vertebrata</taxon>
        <taxon>Euteleostomi</taxon>
        <taxon>Lepidosauria</taxon>
        <taxon>Squamata</taxon>
        <taxon>Bifurcata</taxon>
        <taxon>Unidentata</taxon>
        <taxon>Episquamata</taxon>
        <taxon>Toxicofera</taxon>
        <taxon>Serpentes</taxon>
        <taxon>Colubroidea</taxon>
        <taxon>Elapidae</taxon>
        <taxon>Laticaudinae</taxon>
        <taxon>Laticauda</taxon>
    </lineage>
</organism>
<evidence type="ECO:0000313" key="7">
    <source>
        <dbReference type="Ensembl" id="ENSLLTP00000006247.1"/>
    </source>
</evidence>
<evidence type="ECO:0000256" key="6">
    <source>
        <dbReference type="SAM" id="Phobius"/>
    </source>
</evidence>
<evidence type="ECO:0000256" key="4">
    <source>
        <dbReference type="ARBA" id="ARBA00022989"/>
    </source>
</evidence>
<feature type="transmembrane region" description="Helical" evidence="6">
    <location>
        <begin position="165"/>
        <end position="187"/>
    </location>
</feature>
<keyword evidence="8" id="KW-1185">Reference proteome</keyword>
<feature type="transmembrane region" description="Helical" evidence="6">
    <location>
        <begin position="12"/>
        <end position="30"/>
    </location>
</feature>
<dbReference type="AlphaFoldDB" id="A0A8C5RR23"/>
<keyword evidence="4 6" id="KW-1133">Transmembrane helix</keyword>
<dbReference type="Pfam" id="PF05805">
    <property type="entry name" value="L6_membrane"/>
    <property type="match status" value="1"/>
</dbReference>
<comment type="subcellular location">
    <subcellularLocation>
        <location evidence="1">Membrane</location>
        <topology evidence="1">Multi-pass membrane protein</topology>
    </subcellularLocation>
</comment>
<dbReference type="PANTHER" id="PTHR14198:SF14">
    <property type="entry name" value="TRANSMEMBRANE 4 L6 FAMILY MEMBER 18"/>
    <property type="match status" value="1"/>
</dbReference>
<keyword evidence="5 6" id="KW-0472">Membrane</keyword>
<accession>A0A8C5RR23</accession>
<gene>
    <name evidence="7" type="primary">TM4SF18</name>
</gene>
<evidence type="ECO:0000256" key="5">
    <source>
        <dbReference type="ARBA" id="ARBA00023136"/>
    </source>
</evidence>
<dbReference type="Proteomes" id="UP000694406">
    <property type="component" value="Unplaced"/>
</dbReference>
<proteinExistence type="inferred from homology"/>